<feature type="transmembrane region" description="Helical" evidence="6">
    <location>
        <begin position="183"/>
        <end position="207"/>
    </location>
</feature>
<keyword evidence="8" id="KW-1185">Reference proteome</keyword>
<feature type="transmembrane region" description="Helical" evidence="6">
    <location>
        <begin position="87"/>
        <end position="107"/>
    </location>
</feature>
<feature type="transmembrane region" description="Helical" evidence="6">
    <location>
        <begin position="392"/>
        <end position="411"/>
    </location>
</feature>
<dbReference type="InterPro" id="IPR002797">
    <property type="entry name" value="Polysacc_synth"/>
</dbReference>
<dbReference type="STRING" id="1852522.SAMN06295960_4308"/>
<feature type="transmembrane region" description="Helical" evidence="6">
    <location>
        <begin position="417"/>
        <end position="436"/>
    </location>
</feature>
<keyword evidence="4 6" id="KW-1133">Transmembrane helix</keyword>
<evidence type="ECO:0000256" key="4">
    <source>
        <dbReference type="ARBA" id="ARBA00022989"/>
    </source>
</evidence>
<feature type="transmembrane region" description="Helical" evidence="6">
    <location>
        <begin position="489"/>
        <end position="513"/>
    </location>
</feature>
<feature type="transmembrane region" description="Helical" evidence="6">
    <location>
        <begin position="296"/>
        <end position="315"/>
    </location>
</feature>
<keyword evidence="3 6" id="KW-0812">Transmembrane</keyword>
<feature type="transmembrane region" description="Helical" evidence="6">
    <location>
        <begin position="362"/>
        <end position="385"/>
    </location>
</feature>
<comment type="subcellular location">
    <subcellularLocation>
        <location evidence="1">Cell membrane</location>
        <topology evidence="1">Multi-pass membrane protein</topology>
    </subcellularLocation>
</comment>
<keyword evidence="2" id="KW-1003">Cell membrane</keyword>
<accession>A0A1X7LSV4</accession>
<feature type="transmembrane region" description="Helical" evidence="6">
    <location>
        <begin position="160"/>
        <end position="177"/>
    </location>
</feature>
<dbReference type="PIRSF" id="PIRSF038958">
    <property type="entry name" value="PG_synth_SpoVB"/>
    <property type="match status" value="1"/>
</dbReference>
<feature type="transmembrane region" description="Helical" evidence="6">
    <location>
        <begin position="49"/>
        <end position="66"/>
    </location>
</feature>
<dbReference type="EMBL" id="FXAZ01000007">
    <property type="protein sequence ID" value="SMG56986.1"/>
    <property type="molecule type" value="Genomic_DNA"/>
</dbReference>
<dbReference type="Proteomes" id="UP000193834">
    <property type="component" value="Unassembled WGS sequence"/>
</dbReference>
<sequence length="542" mass="58257">MAKESFIKGTLIIAAATLVTRFLGLFQRVPLEHMLGAVGNAAFATSQNVYLLILAVATAGIPSTLSKMVSERYALNQVYEAERIYRAALLFGLISGGAATLLLVLLAPAYGVMSKQPEAVLAIRSLAPALLLFPMLAMMRGYTQGRNMMEASGVSQIVEQILRVVTAIGLAYFLMAGGQTQEIIAAGASFGGVLGSVGAFAVMIYYLRKLRRMDREAGVRARREGREHLKTSKIFATIFTMSIPIVLASLAVPVVNFIDSTITVPLLSPDVGEETAKYLYGILGQRAQSIAGIPPILAIALSTSLIPIISSAYAKRDMDHLKRQISLAMRISVLSGMPIVLALSVSAYSVNGLIFSTLDGAGIIAMLTLGTIFQITMMTSSSILIGLGKADIAMISVILGMIIKLAASFLFAPFFGIYGIILGTMISFLIITYLNLRVMKKIVPFAVIGKRWPGFLLASAVAGGVGYGIEWFGEWIAKLPAVPDKLAFFFTAGIASVVVMIAFLMGLIFFRVIRSSEMSSYPRMVQKALRPFMKLQRSSARG</sequence>
<dbReference type="PANTHER" id="PTHR30250:SF21">
    <property type="entry name" value="LIPID II FLIPPASE MURJ"/>
    <property type="match status" value="1"/>
</dbReference>
<dbReference type="RefSeq" id="WP_085497879.1">
    <property type="nucleotide sequence ID" value="NZ_FXAZ01000007.1"/>
</dbReference>
<feature type="transmembrane region" description="Helical" evidence="6">
    <location>
        <begin position="12"/>
        <end position="29"/>
    </location>
</feature>
<proteinExistence type="predicted"/>
<feature type="transmembrane region" description="Helical" evidence="6">
    <location>
        <begin position="448"/>
        <end position="469"/>
    </location>
</feature>
<dbReference type="InterPro" id="IPR024923">
    <property type="entry name" value="PG_synth_SpoVB"/>
</dbReference>
<name>A0A1X7LSV4_9BACL</name>
<feature type="transmembrane region" description="Helical" evidence="6">
    <location>
        <begin position="327"/>
        <end position="350"/>
    </location>
</feature>
<keyword evidence="5 6" id="KW-0472">Membrane</keyword>
<dbReference type="Pfam" id="PF01943">
    <property type="entry name" value="Polysacc_synt"/>
    <property type="match status" value="1"/>
</dbReference>
<dbReference type="PANTHER" id="PTHR30250">
    <property type="entry name" value="PST FAMILY PREDICTED COLANIC ACID TRANSPORTER"/>
    <property type="match status" value="1"/>
</dbReference>
<feature type="transmembrane region" description="Helical" evidence="6">
    <location>
        <begin position="234"/>
        <end position="258"/>
    </location>
</feature>
<evidence type="ECO:0000256" key="5">
    <source>
        <dbReference type="ARBA" id="ARBA00023136"/>
    </source>
</evidence>
<dbReference type="InterPro" id="IPR050833">
    <property type="entry name" value="Poly_Biosynth_Transport"/>
</dbReference>
<evidence type="ECO:0000256" key="6">
    <source>
        <dbReference type="SAM" id="Phobius"/>
    </source>
</evidence>
<feature type="transmembrane region" description="Helical" evidence="6">
    <location>
        <begin position="119"/>
        <end position="139"/>
    </location>
</feature>
<evidence type="ECO:0000256" key="2">
    <source>
        <dbReference type="ARBA" id="ARBA00022475"/>
    </source>
</evidence>
<dbReference type="AlphaFoldDB" id="A0A1X7LSV4"/>
<evidence type="ECO:0000313" key="8">
    <source>
        <dbReference type="Proteomes" id="UP000193834"/>
    </source>
</evidence>
<dbReference type="OrthoDB" id="9775950at2"/>
<evidence type="ECO:0000256" key="1">
    <source>
        <dbReference type="ARBA" id="ARBA00004651"/>
    </source>
</evidence>
<dbReference type="CDD" id="cd13124">
    <property type="entry name" value="MATE_SpoVB_like"/>
    <property type="match status" value="1"/>
</dbReference>
<evidence type="ECO:0000256" key="3">
    <source>
        <dbReference type="ARBA" id="ARBA00022692"/>
    </source>
</evidence>
<dbReference type="GO" id="GO:0005886">
    <property type="term" value="C:plasma membrane"/>
    <property type="evidence" value="ECO:0007669"/>
    <property type="project" value="UniProtKB-SubCell"/>
</dbReference>
<gene>
    <name evidence="7" type="ORF">SAMN06295960_4308</name>
</gene>
<reference evidence="7 8" key="1">
    <citation type="submission" date="2017-04" db="EMBL/GenBank/DDBJ databases">
        <authorList>
            <person name="Afonso C.L."/>
            <person name="Miller P.J."/>
            <person name="Scott M.A."/>
            <person name="Spackman E."/>
            <person name="Goraichik I."/>
            <person name="Dimitrov K.M."/>
            <person name="Suarez D.L."/>
            <person name="Swayne D.E."/>
        </authorList>
    </citation>
    <scope>NUCLEOTIDE SEQUENCE [LARGE SCALE GENOMIC DNA]</scope>
    <source>
        <strain evidence="7 8">11</strain>
    </source>
</reference>
<organism evidence="7 8">
    <name type="scientific">Paenibacillus aquistagni</name>
    <dbReference type="NCBI Taxonomy" id="1852522"/>
    <lineage>
        <taxon>Bacteria</taxon>
        <taxon>Bacillati</taxon>
        <taxon>Bacillota</taxon>
        <taxon>Bacilli</taxon>
        <taxon>Bacillales</taxon>
        <taxon>Paenibacillaceae</taxon>
        <taxon>Paenibacillus</taxon>
    </lineage>
</organism>
<evidence type="ECO:0000313" key="7">
    <source>
        <dbReference type="EMBL" id="SMG56986.1"/>
    </source>
</evidence>
<protein>
    <submittedName>
        <fullName evidence="7">Stage V sporulation protein B</fullName>
    </submittedName>
</protein>